<dbReference type="GO" id="GO:0005975">
    <property type="term" value="P:carbohydrate metabolic process"/>
    <property type="evidence" value="ECO:0007669"/>
    <property type="project" value="InterPro"/>
</dbReference>
<dbReference type="Gene3D" id="2.60.120.260">
    <property type="entry name" value="Galactose-binding domain-like"/>
    <property type="match status" value="2"/>
</dbReference>
<dbReference type="Proteomes" id="UP000285173">
    <property type="component" value="Unassembled WGS sequence"/>
</dbReference>
<dbReference type="Gene3D" id="2.60.40.10">
    <property type="entry name" value="Immunoglobulins"/>
    <property type="match status" value="1"/>
</dbReference>
<dbReference type="EC" id="3.2.1.40" evidence="2"/>
<dbReference type="InterPro" id="IPR013737">
    <property type="entry name" value="Bac_rhamnosid_N"/>
</dbReference>
<dbReference type="Gene3D" id="1.50.10.10">
    <property type="match status" value="1"/>
</dbReference>
<name>A0A3R6C092_9BACT</name>
<dbReference type="SUPFAM" id="SSF48208">
    <property type="entry name" value="Six-hairpin glycosidases"/>
    <property type="match status" value="1"/>
</dbReference>
<dbReference type="Proteomes" id="UP000283732">
    <property type="component" value="Unassembled WGS sequence"/>
</dbReference>
<dbReference type="PANTHER" id="PTHR33307">
    <property type="entry name" value="ALPHA-RHAMNOSIDASE (EUROFUNG)"/>
    <property type="match status" value="1"/>
</dbReference>
<dbReference type="EMBL" id="QSEF01000013">
    <property type="protein sequence ID" value="RGZ47657.1"/>
    <property type="molecule type" value="Genomic_DNA"/>
</dbReference>
<dbReference type="Pfam" id="PF17390">
    <property type="entry name" value="Bac_rhamnosid_C"/>
    <property type="match status" value="1"/>
</dbReference>
<feature type="domain" description="Bacterial alpha-L-rhamnosidase N-terminal" evidence="5">
    <location>
        <begin position="151"/>
        <end position="323"/>
    </location>
</feature>
<dbReference type="PIRSF" id="PIRSF010631">
    <property type="entry name" value="A-rhamnsds"/>
    <property type="match status" value="1"/>
</dbReference>
<gene>
    <name evidence="9" type="ORF">DW191_07370</name>
    <name evidence="8" type="ORF">DW986_10390</name>
</gene>
<dbReference type="InterPro" id="IPR013783">
    <property type="entry name" value="Ig-like_fold"/>
</dbReference>
<proteinExistence type="predicted"/>
<dbReference type="AlphaFoldDB" id="A0A3R6C092"/>
<dbReference type="InterPro" id="IPR008928">
    <property type="entry name" value="6-hairpin_glycosidase_sf"/>
</dbReference>
<accession>A0A3R6C092</accession>
<reference evidence="10 11" key="1">
    <citation type="submission" date="2018-08" db="EMBL/GenBank/DDBJ databases">
        <title>A genome reference for cultivated species of the human gut microbiota.</title>
        <authorList>
            <person name="Zou Y."/>
            <person name="Xue W."/>
            <person name="Luo G."/>
        </authorList>
    </citation>
    <scope>NUCLEOTIDE SEQUENCE [LARGE SCALE GENOMIC DNA]</scope>
    <source>
        <strain evidence="9 10">AM16-50</strain>
        <strain evidence="8 11">AM50-15</strain>
    </source>
</reference>
<evidence type="ECO:0000256" key="2">
    <source>
        <dbReference type="ARBA" id="ARBA00012652"/>
    </source>
</evidence>
<dbReference type="InterPro" id="IPR008979">
    <property type="entry name" value="Galactose-bd-like_sf"/>
</dbReference>
<dbReference type="Pfam" id="PF17389">
    <property type="entry name" value="Bac_rhamnosid6H"/>
    <property type="match status" value="1"/>
</dbReference>
<dbReference type="PANTHER" id="PTHR33307:SF6">
    <property type="entry name" value="ALPHA-RHAMNOSIDASE (EUROFUNG)-RELATED"/>
    <property type="match status" value="1"/>
</dbReference>
<dbReference type="InterPro" id="IPR016007">
    <property type="entry name" value="Alpha_rhamnosid"/>
</dbReference>
<dbReference type="InterPro" id="IPR008902">
    <property type="entry name" value="Rhamnosid_concanavalin"/>
</dbReference>
<evidence type="ECO:0000259" key="5">
    <source>
        <dbReference type="Pfam" id="PF08531"/>
    </source>
</evidence>
<organism evidence="8 11">
    <name type="scientific">Parabacteroides merdae</name>
    <dbReference type="NCBI Taxonomy" id="46503"/>
    <lineage>
        <taxon>Bacteria</taxon>
        <taxon>Pseudomonadati</taxon>
        <taxon>Bacteroidota</taxon>
        <taxon>Bacteroidia</taxon>
        <taxon>Bacteroidales</taxon>
        <taxon>Tannerellaceae</taxon>
        <taxon>Parabacteroides</taxon>
    </lineage>
</organism>
<evidence type="ECO:0000313" key="8">
    <source>
        <dbReference type="EMBL" id="RGZ47657.1"/>
    </source>
</evidence>
<protein>
    <recommendedName>
        <fullName evidence="2">alpha-L-rhamnosidase</fullName>
        <ecNumber evidence="2">3.2.1.40</ecNumber>
    </recommendedName>
</protein>
<evidence type="ECO:0000259" key="4">
    <source>
        <dbReference type="Pfam" id="PF05592"/>
    </source>
</evidence>
<evidence type="ECO:0000313" key="11">
    <source>
        <dbReference type="Proteomes" id="UP000285173"/>
    </source>
</evidence>
<dbReference type="GO" id="GO:0030596">
    <property type="term" value="F:alpha-L-rhamnosidase activity"/>
    <property type="evidence" value="ECO:0007669"/>
    <property type="project" value="UniProtKB-EC"/>
</dbReference>
<dbReference type="RefSeq" id="WP_122203142.1">
    <property type="nucleotide sequence ID" value="NZ_QRKC01000002.1"/>
</dbReference>
<dbReference type="Gene3D" id="2.60.420.10">
    <property type="entry name" value="Maltose phosphorylase, domain 3"/>
    <property type="match status" value="1"/>
</dbReference>
<dbReference type="Pfam" id="PF05592">
    <property type="entry name" value="Bac_rhamnosid"/>
    <property type="match status" value="1"/>
</dbReference>
<evidence type="ECO:0000256" key="1">
    <source>
        <dbReference type="ARBA" id="ARBA00001445"/>
    </source>
</evidence>
<feature type="domain" description="Alpha-L-rhamnosidase concanavalin-like" evidence="4">
    <location>
        <begin position="332"/>
        <end position="443"/>
    </location>
</feature>
<dbReference type="SUPFAM" id="SSF49785">
    <property type="entry name" value="Galactose-binding domain-like"/>
    <property type="match status" value="1"/>
</dbReference>
<dbReference type="Pfam" id="PF25788">
    <property type="entry name" value="Ig_Rha78A_N"/>
    <property type="match status" value="1"/>
</dbReference>
<evidence type="ECO:0000259" key="6">
    <source>
        <dbReference type="Pfam" id="PF17389"/>
    </source>
</evidence>
<feature type="domain" description="Alpha-L-rhamnosidase six-hairpin glycosidase" evidence="6">
    <location>
        <begin position="449"/>
        <end position="776"/>
    </location>
</feature>
<sequence length="859" mass="97077">MGKKNMLLICSLTFFSLIGCKGKNELTVPVNLRTEYLREPIGLDTKSPRFTWEYKGSEKNFLASRSEIRIGTSPDNLQPYTGNMTLEPHTRYYWNVTVWDQDGDICETSETATFETAKFKSSDWSGKWITDSHDKEFEPAPMFRKAFTLGKEIEEARVYVAAAGYYDLFINGKRVGENYLDPGYTHFDKRILYVTHDVTSLLKPGGNAIATVLGNGWHNVQSKAVWNFETARWRNRPRILCELRLRYTDGTTEVIATDESWRTATGPYTYNNIYSGDKYDATLEENGWNAEGFDDSKWGPVQVTEAPAPLLAAQQMPGIRITEELQPVSMKKFSDKLYVFSFEKNFAGLSRLKVKGAPGTRITLKHGELLKTNGRLEQGNIDVYYHPVKPGEVFQMDVFTLKGTGEEEIFMPSFAYHGFQHVEVESSAPVVLTKESLTGLFMHTAVEPVGSFSCSDPLLNKIWKATMEAYRSNLHSIPTDCPQREKNGWTADAHVAIDLGLLGFDAITLYEKWMNDFIDNQREAGEISGIIPSSGWGYGEWPGPVWDAAMFIIPNALYNYYGETRSIENLYPTMLRYLDYLKAKEKDGGYLTFGLGDWVYWKSTTNNTYTSTAYYYLDYILMARFAGLLGKDAAPYRQRADELKALVNRKFFNPETGVYAEGTQTAQAIALYLGIVPEGKEQLVADKLCEVVRANNHFLDFGLLGSKSVPTMLTRYGYVEDAMKMITKTEAPSWGYWVETMGYTTLPETWTLSPEFRDASLNHVFMGDVSAWMMNQLAGINYDAVEPGFRHILITPHFVEGMDWVKGEYHSVRGLISSEWKREGGKVTLTVTIPSGCTADIRVGDKTETVGSGTHVKTY</sequence>
<evidence type="ECO:0000259" key="7">
    <source>
        <dbReference type="Pfam" id="PF17390"/>
    </source>
</evidence>
<feature type="domain" description="Alpha-L-rhamnosidase C-terminal" evidence="7">
    <location>
        <begin position="779"/>
        <end position="855"/>
    </location>
</feature>
<evidence type="ECO:0000313" key="9">
    <source>
        <dbReference type="EMBL" id="RHH78487.1"/>
    </source>
</evidence>
<dbReference type="PROSITE" id="PS51257">
    <property type="entry name" value="PROKAR_LIPOPROTEIN"/>
    <property type="match status" value="1"/>
</dbReference>
<comment type="caution">
    <text evidence="8">The sequence shown here is derived from an EMBL/GenBank/DDBJ whole genome shotgun (WGS) entry which is preliminary data.</text>
</comment>
<dbReference type="EMBL" id="QRKC01000002">
    <property type="protein sequence ID" value="RHH78487.1"/>
    <property type="molecule type" value="Genomic_DNA"/>
</dbReference>
<dbReference type="InterPro" id="IPR012341">
    <property type="entry name" value="6hp_glycosidase-like_sf"/>
</dbReference>
<evidence type="ECO:0000313" key="10">
    <source>
        <dbReference type="Proteomes" id="UP000283732"/>
    </source>
</evidence>
<dbReference type="InterPro" id="IPR035398">
    <property type="entry name" value="Bac_rhamnosid_C"/>
</dbReference>
<evidence type="ECO:0000256" key="3">
    <source>
        <dbReference type="ARBA" id="ARBA00022801"/>
    </source>
</evidence>
<dbReference type="InterPro" id="IPR035396">
    <property type="entry name" value="Bac_rhamnosid6H"/>
</dbReference>
<comment type="catalytic activity">
    <reaction evidence="1">
        <text>Hydrolysis of terminal non-reducing alpha-L-rhamnose residues in alpha-L-rhamnosides.</text>
        <dbReference type="EC" id="3.2.1.40"/>
    </reaction>
</comment>
<dbReference type="Pfam" id="PF08531">
    <property type="entry name" value="Bac_rhamnosid_N"/>
    <property type="match status" value="1"/>
</dbReference>
<keyword evidence="3 8" id="KW-0378">Hydrolase</keyword>